<dbReference type="EMBL" id="FJ973624">
    <property type="protein sequence ID" value="ACR77585.1"/>
    <property type="molecule type" value="Genomic_DNA"/>
</dbReference>
<dbReference type="GeneID" id="7967160"/>
<reference evidence="1 2" key="1">
    <citation type="journal article" date="2009" name="Microbiology">
        <title>Mycobacteriophages BPs, Angel and Halo: comparative genomics reveals a novel class of ultra-small mobile genetic elements.</title>
        <authorList>
            <person name="Sampson T."/>
            <person name="Broussard G.W."/>
            <person name="Marinelli L.J."/>
            <person name="Jacobs-Sera D."/>
            <person name="Ray M."/>
            <person name="Ko C.C."/>
            <person name="Russell D."/>
            <person name="Hendrix R.W."/>
            <person name="Hatfull G.F."/>
        </authorList>
    </citation>
    <scope>NUCLEOTIDE SEQUENCE</scope>
</reference>
<organism evidence="1 2">
    <name type="scientific">Mycobacterium phage Angel</name>
    <dbReference type="NCBI Taxonomy" id="649688"/>
    <lineage>
        <taxon>Viruses</taxon>
        <taxon>Duplodnaviria</taxon>
        <taxon>Heunggongvirae</taxon>
        <taxon>Uroviricota</taxon>
        <taxon>Caudoviricetes</taxon>
        <taxon>Gclasvirinae</taxon>
        <taxon>Liefievirus</taxon>
        <taxon>Liefievirus halo</taxon>
        <taxon>Mycobacterium virus Halo</taxon>
    </lineage>
</organism>
<gene>
    <name evidence="1" type="primary">55</name>
    <name evidence="1" type="ORF">ANGEL_55</name>
</gene>
<sequence>MVNTCDICRQCVTLVDMTDPTSQNPHNAYYAAKTRVVEALTELGATSPETAVIGAKLGIQLDDDAAMVAAAGAEVRYRAGVGYWLGRTCNNGRA</sequence>
<dbReference type="Proteomes" id="UP000001487">
    <property type="component" value="Segment"/>
</dbReference>
<evidence type="ECO:0000313" key="1">
    <source>
        <dbReference type="EMBL" id="ACR77585.1"/>
    </source>
</evidence>
<evidence type="ECO:0000313" key="2">
    <source>
        <dbReference type="Proteomes" id="UP000001487"/>
    </source>
</evidence>
<dbReference type="KEGG" id="vg:7967160"/>
<dbReference type="RefSeq" id="YP_002941913.1">
    <property type="nucleotide sequence ID" value="NC_012788.1"/>
</dbReference>
<protein>
    <submittedName>
        <fullName evidence="1">Uncharacterized protein</fullName>
    </submittedName>
</protein>
<accession>C5IYD5</accession>
<name>C5IYD5_9CAUD</name>
<proteinExistence type="predicted"/>